<evidence type="ECO:0000259" key="1">
    <source>
        <dbReference type="Pfam" id="PF00135"/>
    </source>
</evidence>
<evidence type="ECO:0000313" key="3">
    <source>
        <dbReference type="Proteomes" id="UP000827284"/>
    </source>
</evidence>
<dbReference type="Pfam" id="PF00135">
    <property type="entry name" value="COesterase"/>
    <property type="match status" value="1"/>
</dbReference>
<dbReference type="SUPFAM" id="SSF53474">
    <property type="entry name" value="alpha/beta-Hydrolases"/>
    <property type="match status" value="1"/>
</dbReference>
<dbReference type="InterPro" id="IPR002018">
    <property type="entry name" value="CarbesteraseB"/>
</dbReference>
<dbReference type="OrthoDB" id="408631at2759"/>
<organism evidence="2 3">
    <name type="scientific">Entomortierella parvispora</name>
    <dbReference type="NCBI Taxonomy" id="205924"/>
    <lineage>
        <taxon>Eukaryota</taxon>
        <taxon>Fungi</taxon>
        <taxon>Fungi incertae sedis</taxon>
        <taxon>Mucoromycota</taxon>
        <taxon>Mortierellomycotina</taxon>
        <taxon>Mortierellomycetes</taxon>
        <taxon>Mortierellales</taxon>
        <taxon>Mortierellaceae</taxon>
        <taxon>Entomortierella</taxon>
    </lineage>
</organism>
<proteinExistence type="predicted"/>
<keyword evidence="3" id="KW-1185">Reference proteome</keyword>
<dbReference type="Gene3D" id="3.40.50.1820">
    <property type="entry name" value="alpha/beta hydrolase"/>
    <property type="match status" value="1"/>
</dbReference>
<reference evidence="2" key="1">
    <citation type="submission" date="2021-11" db="EMBL/GenBank/DDBJ databases">
        <authorList>
            <person name="Herlambang A."/>
            <person name="Guo Y."/>
            <person name="Takashima Y."/>
            <person name="Nishizawa T."/>
        </authorList>
    </citation>
    <scope>NUCLEOTIDE SEQUENCE</scope>
    <source>
        <strain evidence="2">E1425</strain>
    </source>
</reference>
<name>A0A9P3H3G0_9FUNG</name>
<accession>A0A9P3H3G0</accession>
<sequence>MTASPPAYTVGVDSVPISIALPSPSQPSSEAKDQSSFKGPTVLIPSLGQLQGKVETITDDAYPVASFLNVPFATVTERWRPAVKPTPWEGIRDATNFGPSPPQQTKSHPFVKLFSGLAEQVDYDRTQNERDCLNCNIFLPSAQALQHRIAVDQEAGPQIEQDIGHPTCLPVLVWVVGGALKTGANSTPLYNGTELVRTSIERGTPMIVVTLNYRLNHFGFLASKQLVTATKEAYEREEESTKQWYGESVGNWGLLDVAMGLEWIQDHIAAFGGNPKRVTVMGEAAGASLISYMLQIPQFHGLLDRAILQSGAASSLPAVFPEYEGQRYFDELCQQFDVALDQGLSPGDILEKLRGVSEKELAESMNDCKTLFFRPTIDGVVVKNDARLSAHDSSRYDPKLNWVMIGTCAEEGTALNPQLGATTLDTFAKLKARICGDRSAEAEIFDELFGVPTTDDEASTISSRVLSHGNFKYPALQASEAILSHPICQLSRYHFDRKTDKIEGMIPGLGAHQGVDLYFIFGDREVSASLLSPEEMAFGKKVQEIWIEFTTAKSPEASFLISKVNYVIPLSDQDKELQQVDEDPKEALVFGQDLQVREAAVERMSRDEIAFWKRSHAHAAEQAKLGRGSEVGFDFFRPLTC</sequence>
<feature type="domain" description="Carboxylesterase type B" evidence="1">
    <location>
        <begin position="41"/>
        <end position="595"/>
    </location>
</feature>
<dbReference type="Proteomes" id="UP000827284">
    <property type="component" value="Unassembled WGS sequence"/>
</dbReference>
<protein>
    <recommendedName>
        <fullName evidence="1">Carboxylesterase type B domain-containing protein</fullName>
    </recommendedName>
</protein>
<dbReference type="PANTHER" id="PTHR11559">
    <property type="entry name" value="CARBOXYLESTERASE"/>
    <property type="match status" value="1"/>
</dbReference>
<comment type="caution">
    <text evidence="2">The sequence shown here is derived from an EMBL/GenBank/DDBJ whole genome shotgun (WGS) entry which is preliminary data.</text>
</comment>
<dbReference type="EMBL" id="BQFW01000002">
    <property type="protein sequence ID" value="GJJ69391.1"/>
    <property type="molecule type" value="Genomic_DNA"/>
</dbReference>
<dbReference type="AlphaFoldDB" id="A0A9P3H3G0"/>
<dbReference type="InterPro" id="IPR029058">
    <property type="entry name" value="AB_hydrolase_fold"/>
</dbReference>
<reference evidence="2" key="2">
    <citation type="journal article" date="2022" name="Microbiol. Resour. Announc.">
        <title>Whole-Genome Sequence of Entomortierella parvispora E1425, a Mucoromycotan Fungus Associated with Burkholderiaceae-Related Endosymbiotic Bacteria.</title>
        <authorList>
            <person name="Herlambang A."/>
            <person name="Guo Y."/>
            <person name="Takashima Y."/>
            <person name="Narisawa K."/>
            <person name="Ohta H."/>
            <person name="Nishizawa T."/>
        </authorList>
    </citation>
    <scope>NUCLEOTIDE SEQUENCE</scope>
    <source>
        <strain evidence="2">E1425</strain>
    </source>
</reference>
<gene>
    <name evidence="2" type="ORF">EMPS_01737</name>
</gene>
<evidence type="ECO:0000313" key="2">
    <source>
        <dbReference type="EMBL" id="GJJ69391.1"/>
    </source>
</evidence>
<dbReference type="InterPro" id="IPR050309">
    <property type="entry name" value="Type-B_Carboxylest/Lipase"/>
</dbReference>